<dbReference type="PANTHER" id="PTHR45677">
    <property type="entry name" value="GLUTAMATE DECARBOXYLASE-RELATED"/>
    <property type="match status" value="1"/>
</dbReference>
<accession>A0A8J2P1V2</accession>
<dbReference type="GO" id="GO:0016831">
    <property type="term" value="F:carboxy-lyase activity"/>
    <property type="evidence" value="ECO:0007669"/>
    <property type="project" value="UniProtKB-KW"/>
</dbReference>
<dbReference type="AlphaFoldDB" id="A0A8J2P1V2"/>
<evidence type="ECO:0000256" key="1">
    <source>
        <dbReference type="ARBA" id="ARBA00022793"/>
    </source>
</evidence>
<evidence type="ECO:0000313" key="2">
    <source>
        <dbReference type="EMBL" id="CAG7784991.1"/>
    </source>
</evidence>
<keyword evidence="3" id="KW-1185">Reference proteome</keyword>
<comment type="caution">
    <text evidence="2">The sequence shown here is derived from an EMBL/GenBank/DDBJ whole genome shotgun (WGS) entry which is preliminary data.</text>
</comment>
<gene>
    <name evidence="2" type="ORF">AFUS01_LOCUS23643</name>
</gene>
<evidence type="ECO:0008006" key="4">
    <source>
        <dbReference type="Google" id="ProtNLM"/>
    </source>
</evidence>
<organism evidence="2 3">
    <name type="scientific">Allacma fusca</name>
    <dbReference type="NCBI Taxonomy" id="39272"/>
    <lineage>
        <taxon>Eukaryota</taxon>
        <taxon>Metazoa</taxon>
        <taxon>Ecdysozoa</taxon>
        <taxon>Arthropoda</taxon>
        <taxon>Hexapoda</taxon>
        <taxon>Collembola</taxon>
        <taxon>Symphypleona</taxon>
        <taxon>Sminthuridae</taxon>
        <taxon>Allacma</taxon>
    </lineage>
</organism>
<protein>
    <recommendedName>
        <fullName evidence="4">Glutamate decarboxylase</fullName>
    </recommendedName>
</protein>
<proteinExistence type="predicted"/>
<sequence>MQGTHAVYVYDSPVALSYKGESNLYEGVPKTYEEIKATTGFVIQKCLNTSHQNFLNQLYGAVHPVGLAGAYIVEKMNTNQHTCPRRRRWDLGPGGSMANMYAKILARHRDLPQIKNEGLFGHRPLVIFTSQGSHYSISKAANWMGFGMNNVVKTNKPK</sequence>
<name>A0A8J2P1V2_9HEXA</name>
<keyword evidence="1" id="KW-0210">Decarboxylase</keyword>
<dbReference type="EMBL" id="CAJVCH010286792">
    <property type="protein sequence ID" value="CAG7784991.1"/>
    <property type="molecule type" value="Genomic_DNA"/>
</dbReference>
<dbReference type="PANTHER" id="PTHR45677:SF13">
    <property type="entry name" value="LP10922P"/>
    <property type="match status" value="1"/>
</dbReference>
<dbReference type="Proteomes" id="UP000708208">
    <property type="component" value="Unassembled WGS sequence"/>
</dbReference>
<evidence type="ECO:0000313" key="3">
    <source>
        <dbReference type="Proteomes" id="UP000708208"/>
    </source>
</evidence>
<keyword evidence="1" id="KW-0456">Lyase</keyword>
<dbReference type="GO" id="GO:0005737">
    <property type="term" value="C:cytoplasm"/>
    <property type="evidence" value="ECO:0007669"/>
    <property type="project" value="TreeGrafter"/>
</dbReference>
<reference evidence="2" key="1">
    <citation type="submission" date="2021-06" db="EMBL/GenBank/DDBJ databases">
        <authorList>
            <person name="Hodson N. C."/>
            <person name="Mongue J. A."/>
            <person name="Jaron S. K."/>
        </authorList>
    </citation>
    <scope>NUCLEOTIDE SEQUENCE</scope>
</reference>
<dbReference type="OrthoDB" id="392571at2759"/>